<sequence>MPPTLDPPYPDPLLHDLPNDFPDYASNLRALASLLVLLPDTPGLHADRFGSGPPVAFHRAVALRMRSHVELLAVLSRFCAAYLPNLVNRILWSTAQPTDDRTKYNESGAMSFISILVTSCAPYMHSYVASSQPQARGKMLMAAVLHLVAGLLEHVDRLRKDSLPAPLLDRLTQEDKEALRTDLVVLCTAAVDLLSCFSLDERQDILQSPIGNHLRRMLPALKALGRLPQEEMSARRAAYKHDETGGTRLRWLRTNRLLEDAPECANIPMWQCSKKHQTEDWNDKVRPHKAWCYKTPW</sequence>
<evidence type="ECO:0000313" key="1">
    <source>
        <dbReference type="EMBL" id="KZT50240.1"/>
    </source>
</evidence>
<name>A0A165C4U4_9BASI</name>
<reference evidence="1 2" key="1">
    <citation type="journal article" date="2016" name="Mol. Biol. Evol.">
        <title>Comparative Genomics of Early-Diverging Mushroom-Forming Fungi Provides Insights into the Origins of Lignocellulose Decay Capabilities.</title>
        <authorList>
            <person name="Nagy L.G."/>
            <person name="Riley R."/>
            <person name="Tritt A."/>
            <person name="Adam C."/>
            <person name="Daum C."/>
            <person name="Floudas D."/>
            <person name="Sun H."/>
            <person name="Yadav J.S."/>
            <person name="Pangilinan J."/>
            <person name="Larsson K.H."/>
            <person name="Matsuura K."/>
            <person name="Barry K."/>
            <person name="Labutti K."/>
            <person name="Kuo R."/>
            <person name="Ohm R.A."/>
            <person name="Bhattacharya S.S."/>
            <person name="Shirouzu T."/>
            <person name="Yoshinaga Y."/>
            <person name="Martin F.M."/>
            <person name="Grigoriev I.V."/>
            <person name="Hibbett D.S."/>
        </authorList>
    </citation>
    <scope>NUCLEOTIDE SEQUENCE [LARGE SCALE GENOMIC DNA]</scope>
    <source>
        <strain evidence="1 2">HHB12733</strain>
    </source>
</reference>
<dbReference type="STRING" id="1353952.A0A165C4U4"/>
<evidence type="ECO:0000313" key="2">
    <source>
        <dbReference type="Proteomes" id="UP000076842"/>
    </source>
</evidence>
<dbReference type="AlphaFoldDB" id="A0A165C4U4"/>
<proteinExistence type="predicted"/>
<protein>
    <submittedName>
        <fullName evidence="1">Uncharacterized protein</fullName>
    </submittedName>
</protein>
<keyword evidence="2" id="KW-1185">Reference proteome</keyword>
<organism evidence="1 2">
    <name type="scientific">Calocera cornea HHB12733</name>
    <dbReference type="NCBI Taxonomy" id="1353952"/>
    <lineage>
        <taxon>Eukaryota</taxon>
        <taxon>Fungi</taxon>
        <taxon>Dikarya</taxon>
        <taxon>Basidiomycota</taxon>
        <taxon>Agaricomycotina</taxon>
        <taxon>Dacrymycetes</taxon>
        <taxon>Dacrymycetales</taxon>
        <taxon>Dacrymycetaceae</taxon>
        <taxon>Calocera</taxon>
    </lineage>
</organism>
<accession>A0A165C4U4</accession>
<dbReference type="InParanoid" id="A0A165C4U4"/>
<dbReference type="EMBL" id="KV424204">
    <property type="protein sequence ID" value="KZT50240.1"/>
    <property type="molecule type" value="Genomic_DNA"/>
</dbReference>
<gene>
    <name evidence="1" type="ORF">CALCODRAFT_513413</name>
</gene>
<dbReference type="Proteomes" id="UP000076842">
    <property type="component" value="Unassembled WGS sequence"/>
</dbReference>